<feature type="compositionally biased region" description="Polar residues" evidence="1">
    <location>
        <begin position="637"/>
        <end position="659"/>
    </location>
</feature>
<organism evidence="3 4">
    <name type="scientific">Pachysolen tannophilus NRRL Y-2460</name>
    <dbReference type="NCBI Taxonomy" id="669874"/>
    <lineage>
        <taxon>Eukaryota</taxon>
        <taxon>Fungi</taxon>
        <taxon>Dikarya</taxon>
        <taxon>Ascomycota</taxon>
        <taxon>Saccharomycotina</taxon>
        <taxon>Pichiomycetes</taxon>
        <taxon>Pachysolenaceae</taxon>
        <taxon>Pachysolen</taxon>
    </lineage>
</organism>
<feature type="domain" description="Myb-like" evidence="2">
    <location>
        <begin position="83"/>
        <end position="151"/>
    </location>
</feature>
<sequence>MSNKYRKNLGGGQDDEKKMTRPKPRTKSSSSSSSLPSLPSLSLSASASASASAAGSSSAVAAAGSSSIVDPAQKMILSSAEVKSKIPRKNWSDFEDRLLLKVILNTFIKIKELRPLKKFWVFIANTLETYNNNEEPPRNHRQCRERFYVLYNKARIFVEAYNTNISNSNNIASLAAAMEKAEKSHLQELEMLYLKILQVLSLEDGYKLSLNESFINNEESVQHLYEDVRISPSSKSGDSTITLEASPSAARATDVGNVQVMEVMKEIKFQNQITSNSENELEVERNSSNSNSNSNSNLNSISGGESNNSDDREQISQNKRRKSEIGGDLSGSELSPTMSSAPMAFLASGETSSSAGGGVGNNAVNFSPDETQVIRKPSRKFSKRRASDPMAFENILAEPLSPQRTEPHQQLQQQQQAQQQAQQQQQSASSGAGVGVGFPGNVSFGNFPRTGFGRTSIGDSSIVSGEIGNTPANAADLMNNLDSAVENQVSKINEKTEEFKNKIKLKIENLLETTRESSSLKETCQSLFSDVDDFTQILKSDVSKIGTTVKEGLYEEPVREMMKFWTESASFSSEEQEQQLLRRRGGSLGSHLNNNLMALAYLSDRVFGAPTSFGSATSSGLQSFSSSWSQSFLPQGENRSSSIRSPNGSITEKQNPRSGSNDESKRNR</sequence>
<feature type="compositionally biased region" description="Low complexity" evidence="1">
    <location>
        <begin position="28"/>
        <end position="41"/>
    </location>
</feature>
<feature type="region of interest" description="Disordered" evidence="1">
    <location>
        <begin position="625"/>
        <end position="668"/>
    </location>
</feature>
<dbReference type="EMBL" id="KV454013">
    <property type="protein sequence ID" value="ODV96471.1"/>
    <property type="molecule type" value="Genomic_DNA"/>
</dbReference>
<feature type="compositionally biased region" description="Low complexity" evidence="1">
    <location>
        <begin position="286"/>
        <end position="307"/>
    </location>
</feature>
<keyword evidence="4" id="KW-1185">Reference proteome</keyword>
<accession>A0A1E4TXM6</accession>
<dbReference type="PROSITE" id="PS50090">
    <property type="entry name" value="MYB_LIKE"/>
    <property type="match status" value="1"/>
</dbReference>
<feature type="region of interest" description="Disordered" evidence="1">
    <location>
        <begin position="1"/>
        <end position="41"/>
    </location>
</feature>
<dbReference type="AlphaFoldDB" id="A0A1E4TXM6"/>
<protein>
    <recommendedName>
        <fullName evidence="2">Myb-like domain-containing protein</fullName>
    </recommendedName>
</protein>
<evidence type="ECO:0000259" key="2">
    <source>
        <dbReference type="PROSITE" id="PS50090"/>
    </source>
</evidence>
<feature type="region of interest" description="Disordered" evidence="1">
    <location>
        <begin position="403"/>
        <end position="435"/>
    </location>
</feature>
<proteinExistence type="predicted"/>
<feature type="region of interest" description="Disordered" evidence="1">
    <location>
        <begin position="231"/>
        <end position="251"/>
    </location>
</feature>
<gene>
    <name evidence="3" type="ORF">PACTADRAFT_49811</name>
</gene>
<feature type="region of interest" description="Disordered" evidence="1">
    <location>
        <begin position="275"/>
        <end position="389"/>
    </location>
</feature>
<dbReference type="Proteomes" id="UP000094236">
    <property type="component" value="Unassembled WGS sequence"/>
</dbReference>
<dbReference type="InterPro" id="IPR001005">
    <property type="entry name" value="SANT/Myb"/>
</dbReference>
<evidence type="ECO:0000313" key="3">
    <source>
        <dbReference type="EMBL" id="ODV96471.1"/>
    </source>
</evidence>
<name>A0A1E4TXM6_PACTA</name>
<evidence type="ECO:0000256" key="1">
    <source>
        <dbReference type="SAM" id="MobiDB-lite"/>
    </source>
</evidence>
<feature type="compositionally biased region" description="Low complexity" evidence="1">
    <location>
        <begin position="409"/>
        <end position="430"/>
    </location>
</feature>
<evidence type="ECO:0000313" key="4">
    <source>
        <dbReference type="Proteomes" id="UP000094236"/>
    </source>
</evidence>
<feature type="compositionally biased region" description="Polar residues" evidence="1">
    <location>
        <begin position="231"/>
        <end position="245"/>
    </location>
</feature>
<reference evidence="4" key="1">
    <citation type="submission" date="2016-05" db="EMBL/GenBank/DDBJ databases">
        <title>Comparative genomics of biotechnologically important yeasts.</title>
        <authorList>
            <consortium name="DOE Joint Genome Institute"/>
            <person name="Riley R."/>
            <person name="Haridas S."/>
            <person name="Wolfe K.H."/>
            <person name="Lopes M.R."/>
            <person name="Hittinger C.T."/>
            <person name="Goker M."/>
            <person name="Salamov A."/>
            <person name="Wisecaver J."/>
            <person name="Long T.M."/>
            <person name="Aerts A.L."/>
            <person name="Barry K."/>
            <person name="Choi C."/>
            <person name="Clum A."/>
            <person name="Coughlan A.Y."/>
            <person name="Deshpande S."/>
            <person name="Douglass A.P."/>
            <person name="Hanson S.J."/>
            <person name="Klenk H.-P."/>
            <person name="Labutti K."/>
            <person name="Lapidus A."/>
            <person name="Lindquist E."/>
            <person name="Lipzen A."/>
            <person name="Meier-Kolthoff J.P."/>
            <person name="Ohm R.A."/>
            <person name="Otillar R.P."/>
            <person name="Pangilinan J."/>
            <person name="Peng Y."/>
            <person name="Rokas A."/>
            <person name="Rosa C.A."/>
            <person name="Scheuner C."/>
            <person name="Sibirny A.A."/>
            <person name="Slot J.C."/>
            <person name="Stielow J.B."/>
            <person name="Sun H."/>
            <person name="Kurtzman C.P."/>
            <person name="Blackwell M."/>
            <person name="Grigoriev I.V."/>
            <person name="Jeffries T.W."/>
        </authorList>
    </citation>
    <scope>NUCLEOTIDE SEQUENCE [LARGE SCALE GENOMIC DNA]</scope>
    <source>
        <strain evidence="4">NRRL Y-2460</strain>
    </source>
</reference>